<evidence type="ECO:0000313" key="1">
    <source>
        <dbReference type="EMBL" id="MCH88708.1"/>
    </source>
</evidence>
<comment type="caution">
    <text evidence="1">The sequence shown here is derived from an EMBL/GenBank/DDBJ whole genome shotgun (WGS) entry which is preliminary data.</text>
</comment>
<dbReference type="SUPFAM" id="SSF74788">
    <property type="entry name" value="Cullin repeat-like"/>
    <property type="match status" value="1"/>
</dbReference>
<accession>A0A392MPY9</accession>
<dbReference type="Proteomes" id="UP000265520">
    <property type="component" value="Unassembled WGS sequence"/>
</dbReference>
<dbReference type="AlphaFoldDB" id="A0A392MPY9"/>
<keyword evidence="2" id="KW-1185">Reference proteome</keyword>
<gene>
    <name evidence="1" type="ORF">A2U01_0009599</name>
</gene>
<dbReference type="EMBL" id="LXQA010014684">
    <property type="protein sequence ID" value="MCH88708.1"/>
    <property type="molecule type" value="Genomic_DNA"/>
</dbReference>
<organism evidence="1 2">
    <name type="scientific">Trifolium medium</name>
    <dbReference type="NCBI Taxonomy" id="97028"/>
    <lineage>
        <taxon>Eukaryota</taxon>
        <taxon>Viridiplantae</taxon>
        <taxon>Streptophyta</taxon>
        <taxon>Embryophyta</taxon>
        <taxon>Tracheophyta</taxon>
        <taxon>Spermatophyta</taxon>
        <taxon>Magnoliopsida</taxon>
        <taxon>eudicotyledons</taxon>
        <taxon>Gunneridae</taxon>
        <taxon>Pentapetalae</taxon>
        <taxon>rosids</taxon>
        <taxon>fabids</taxon>
        <taxon>Fabales</taxon>
        <taxon>Fabaceae</taxon>
        <taxon>Papilionoideae</taxon>
        <taxon>50 kb inversion clade</taxon>
        <taxon>NPAAA clade</taxon>
        <taxon>Hologalegina</taxon>
        <taxon>IRL clade</taxon>
        <taxon>Trifolieae</taxon>
        <taxon>Trifolium</taxon>
    </lineage>
</organism>
<sequence length="58" mass="6723">HVTEEGTALVKLAEDAAKKRDIIGLQEQVFVRKVIELHDKYLAYVNDCFQNHTLFHKV</sequence>
<dbReference type="Gene3D" id="1.20.1310.10">
    <property type="entry name" value="Cullin Repeats"/>
    <property type="match status" value="1"/>
</dbReference>
<proteinExistence type="predicted"/>
<name>A0A392MPY9_9FABA</name>
<dbReference type="InterPro" id="IPR016159">
    <property type="entry name" value="Cullin_repeat-like_dom_sf"/>
</dbReference>
<evidence type="ECO:0000313" key="2">
    <source>
        <dbReference type="Proteomes" id="UP000265520"/>
    </source>
</evidence>
<feature type="non-terminal residue" evidence="1">
    <location>
        <position position="1"/>
    </location>
</feature>
<protein>
    <submittedName>
        <fullName evidence="1">Cullin-1-like</fullName>
    </submittedName>
</protein>
<reference evidence="1 2" key="1">
    <citation type="journal article" date="2018" name="Front. Plant Sci.">
        <title>Red Clover (Trifolium pratense) and Zigzag Clover (T. medium) - A Picture of Genomic Similarities and Differences.</title>
        <authorList>
            <person name="Dluhosova J."/>
            <person name="Istvanek J."/>
            <person name="Nedelnik J."/>
            <person name="Repkova J."/>
        </authorList>
    </citation>
    <scope>NUCLEOTIDE SEQUENCE [LARGE SCALE GENOMIC DNA]</scope>
    <source>
        <strain evidence="2">cv. 10/8</strain>
        <tissue evidence="1">Leaf</tissue>
    </source>
</reference>